<comment type="caution">
    <text evidence="2">The sequence shown here is derived from an EMBL/GenBank/DDBJ whole genome shotgun (WGS) entry which is preliminary data.</text>
</comment>
<evidence type="ECO:0000256" key="1">
    <source>
        <dbReference type="SAM" id="MobiDB-lite"/>
    </source>
</evidence>
<dbReference type="AlphaFoldDB" id="A0A4C1XMJ7"/>
<accession>A0A4C1XMJ7</accession>
<reference evidence="2 3" key="1">
    <citation type="journal article" date="2019" name="Commun. Biol.">
        <title>The bagworm genome reveals a unique fibroin gene that provides high tensile strength.</title>
        <authorList>
            <person name="Kono N."/>
            <person name="Nakamura H."/>
            <person name="Ohtoshi R."/>
            <person name="Tomita M."/>
            <person name="Numata K."/>
            <person name="Arakawa K."/>
        </authorList>
    </citation>
    <scope>NUCLEOTIDE SEQUENCE [LARGE SCALE GENOMIC DNA]</scope>
</reference>
<protein>
    <submittedName>
        <fullName evidence="2">Uncharacterized protein</fullName>
    </submittedName>
</protein>
<feature type="region of interest" description="Disordered" evidence="1">
    <location>
        <begin position="46"/>
        <end position="70"/>
    </location>
</feature>
<keyword evidence="3" id="KW-1185">Reference proteome</keyword>
<evidence type="ECO:0000313" key="2">
    <source>
        <dbReference type="EMBL" id="GBP63734.1"/>
    </source>
</evidence>
<evidence type="ECO:0000313" key="3">
    <source>
        <dbReference type="Proteomes" id="UP000299102"/>
    </source>
</evidence>
<dbReference type="OrthoDB" id="10490702at2759"/>
<sequence length="70" mass="7901">MSLKIHFLDSDLDFFPANLGAVSDEHSESDICHELRQDGLRELKRKKKKEKAGKTPFQKAGNALVTPLHL</sequence>
<dbReference type="EMBL" id="BGZK01000878">
    <property type="protein sequence ID" value="GBP63734.1"/>
    <property type="molecule type" value="Genomic_DNA"/>
</dbReference>
<gene>
    <name evidence="2" type="ORF">EVAR_8731_1</name>
</gene>
<name>A0A4C1XMJ7_EUMVA</name>
<proteinExistence type="predicted"/>
<organism evidence="2 3">
    <name type="scientific">Eumeta variegata</name>
    <name type="common">Bagworm moth</name>
    <name type="synonym">Eumeta japonica</name>
    <dbReference type="NCBI Taxonomy" id="151549"/>
    <lineage>
        <taxon>Eukaryota</taxon>
        <taxon>Metazoa</taxon>
        <taxon>Ecdysozoa</taxon>
        <taxon>Arthropoda</taxon>
        <taxon>Hexapoda</taxon>
        <taxon>Insecta</taxon>
        <taxon>Pterygota</taxon>
        <taxon>Neoptera</taxon>
        <taxon>Endopterygota</taxon>
        <taxon>Lepidoptera</taxon>
        <taxon>Glossata</taxon>
        <taxon>Ditrysia</taxon>
        <taxon>Tineoidea</taxon>
        <taxon>Psychidae</taxon>
        <taxon>Oiketicinae</taxon>
        <taxon>Eumeta</taxon>
    </lineage>
</organism>
<dbReference type="Proteomes" id="UP000299102">
    <property type="component" value="Unassembled WGS sequence"/>
</dbReference>